<feature type="domain" description="Palmitoyltransferase DHHC" evidence="8">
    <location>
        <begin position="132"/>
        <end position="213"/>
    </location>
</feature>
<proteinExistence type="inferred from homology"/>
<protein>
    <recommendedName>
        <fullName evidence="7">Palmitoyltransferase</fullName>
        <ecNumber evidence="7">2.3.1.225</ecNumber>
    </recommendedName>
</protein>
<comment type="subcellular location">
    <subcellularLocation>
        <location evidence="1">Membrane</location>
        <topology evidence="1">Multi-pass membrane protein</topology>
    </subcellularLocation>
</comment>
<evidence type="ECO:0000256" key="5">
    <source>
        <dbReference type="ARBA" id="ARBA00023136"/>
    </source>
</evidence>
<feature type="transmembrane region" description="Helical" evidence="7">
    <location>
        <begin position="179"/>
        <end position="199"/>
    </location>
</feature>
<dbReference type="Pfam" id="PF01529">
    <property type="entry name" value="DHHC"/>
    <property type="match status" value="1"/>
</dbReference>
<sequence length="233" mass="26811">MGDSDGSLRACLFRVPLMLFSCVSIFSRSFFNNYILAEGGMTHAFVEPIFWVVDSVLISIGPFLTVLVIFISGFTVFIAYWILFPFYRRQSEWLAYTLAVIGNWILINFVFNYYMGFSTSPGHPPKHSVSSKSSDVCKKCLTPKPPRTHHCSICDQCILKMDHHCPWMNHCVGHWNHRYFYMFMIYTLLGCAFLFIIGYRPAYSILVANSKHFDFHYENVHDVLAAIPEGKLG</sequence>
<dbReference type="GO" id="GO:0019706">
    <property type="term" value="F:protein-cysteine S-palmitoyltransferase activity"/>
    <property type="evidence" value="ECO:0007669"/>
    <property type="project" value="UniProtKB-EC"/>
</dbReference>
<feature type="transmembrane region" description="Helical" evidence="7">
    <location>
        <begin position="56"/>
        <end position="81"/>
    </location>
</feature>
<keyword evidence="3 7" id="KW-0812">Transmembrane</keyword>
<dbReference type="EC" id="2.3.1.225" evidence="7"/>
<dbReference type="PROSITE" id="PS50216">
    <property type="entry name" value="DHHC"/>
    <property type="match status" value="1"/>
</dbReference>
<comment type="similarity">
    <text evidence="7">Belongs to the DHHC palmitoyltransferase family.</text>
</comment>
<dbReference type="RefSeq" id="XP_008484264.2">
    <property type="nucleotide sequence ID" value="XM_008486042.2"/>
</dbReference>
<evidence type="ECO:0000313" key="10">
    <source>
        <dbReference type="RefSeq" id="XP_008484264.2"/>
    </source>
</evidence>
<dbReference type="GO" id="GO:0016020">
    <property type="term" value="C:membrane"/>
    <property type="evidence" value="ECO:0007669"/>
    <property type="project" value="UniProtKB-SubCell"/>
</dbReference>
<dbReference type="AlphaFoldDB" id="A0A1S3DN33"/>
<feature type="transmembrane region" description="Helical" evidence="7">
    <location>
        <begin position="93"/>
        <end position="115"/>
    </location>
</feature>
<gene>
    <name evidence="10" type="primary">LOC103520944</name>
</gene>
<accession>A0A1S3DN33</accession>
<evidence type="ECO:0000256" key="7">
    <source>
        <dbReference type="RuleBase" id="RU079119"/>
    </source>
</evidence>
<dbReference type="InterPro" id="IPR001594">
    <property type="entry name" value="Palmitoyltrfase_DHHC"/>
</dbReference>
<evidence type="ECO:0000256" key="2">
    <source>
        <dbReference type="ARBA" id="ARBA00022679"/>
    </source>
</evidence>
<dbReference type="PANTHER" id="PTHR12246">
    <property type="entry name" value="PALMITOYLTRANSFERASE ZDHHC16"/>
    <property type="match status" value="1"/>
</dbReference>
<comment type="catalytic activity">
    <reaction evidence="7">
        <text>L-cysteinyl-[protein] + hexadecanoyl-CoA = S-hexadecanoyl-L-cysteinyl-[protein] + CoA</text>
        <dbReference type="Rhea" id="RHEA:36683"/>
        <dbReference type="Rhea" id="RHEA-COMP:10131"/>
        <dbReference type="Rhea" id="RHEA-COMP:11032"/>
        <dbReference type="ChEBI" id="CHEBI:29950"/>
        <dbReference type="ChEBI" id="CHEBI:57287"/>
        <dbReference type="ChEBI" id="CHEBI:57379"/>
        <dbReference type="ChEBI" id="CHEBI:74151"/>
        <dbReference type="EC" id="2.3.1.225"/>
    </reaction>
</comment>
<evidence type="ECO:0000259" key="8">
    <source>
        <dbReference type="Pfam" id="PF01529"/>
    </source>
</evidence>
<dbReference type="PaxDb" id="121845-A0A1S3DN33"/>
<evidence type="ECO:0000313" key="9">
    <source>
        <dbReference type="Proteomes" id="UP000079169"/>
    </source>
</evidence>
<keyword evidence="4 7" id="KW-1133">Transmembrane helix</keyword>
<keyword evidence="9" id="KW-1185">Reference proteome</keyword>
<keyword evidence="2 7" id="KW-0808">Transferase</keyword>
<evidence type="ECO:0000256" key="3">
    <source>
        <dbReference type="ARBA" id="ARBA00022692"/>
    </source>
</evidence>
<feature type="transmembrane region" description="Helical" evidence="7">
    <location>
        <begin position="12"/>
        <end position="36"/>
    </location>
</feature>
<dbReference type="InterPro" id="IPR039859">
    <property type="entry name" value="PFA4/ZDH16/20/ERF2-like"/>
</dbReference>
<comment type="domain">
    <text evidence="7">The DHHC domain is required for palmitoyltransferase activity.</text>
</comment>
<keyword evidence="6 7" id="KW-0012">Acyltransferase</keyword>
<keyword evidence="5 7" id="KW-0472">Membrane</keyword>
<evidence type="ECO:0000256" key="4">
    <source>
        <dbReference type="ARBA" id="ARBA00022989"/>
    </source>
</evidence>
<evidence type="ECO:0000256" key="6">
    <source>
        <dbReference type="ARBA" id="ARBA00023315"/>
    </source>
</evidence>
<feature type="non-terminal residue" evidence="10">
    <location>
        <position position="233"/>
    </location>
</feature>
<dbReference type="GeneID" id="103520944"/>
<name>A0A1S3DN33_DIACI</name>
<dbReference type="Proteomes" id="UP000079169">
    <property type="component" value="Unplaced"/>
</dbReference>
<dbReference type="KEGG" id="dci:103520944"/>
<reference evidence="10" key="1">
    <citation type="submission" date="2025-08" db="UniProtKB">
        <authorList>
            <consortium name="RefSeq"/>
        </authorList>
    </citation>
    <scope>IDENTIFICATION</scope>
</reference>
<organism evidence="9 10">
    <name type="scientific">Diaphorina citri</name>
    <name type="common">Asian citrus psyllid</name>
    <dbReference type="NCBI Taxonomy" id="121845"/>
    <lineage>
        <taxon>Eukaryota</taxon>
        <taxon>Metazoa</taxon>
        <taxon>Ecdysozoa</taxon>
        <taxon>Arthropoda</taxon>
        <taxon>Hexapoda</taxon>
        <taxon>Insecta</taxon>
        <taxon>Pterygota</taxon>
        <taxon>Neoptera</taxon>
        <taxon>Paraneoptera</taxon>
        <taxon>Hemiptera</taxon>
        <taxon>Sternorrhyncha</taxon>
        <taxon>Psylloidea</taxon>
        <taxon>Psyllidae</taxon>
        <taxon>Diaphorininae</taxon>
        <taxon>Diaphorina</taxon>
    </lineage>
</organism>
<evidence type="ECO:0000256" key="1">
    <source>
        <dbReference type="ARBA" id="ARBA00004141"/>
    </source>
</evidence>